<reference evidence="2 3" key="1">
    <citation type="journal article" date="2005" name="Science">
        <title>Extensive DNA inversions in the B. fragilis genome control variable gene expression.</title>
        <authorList>
            <person name="Cerdeno-Tarraga A.M."/>
            <person name="Patrick S."/>
            <person name="Crosmann L."/>
            <person name="Blakely G."/>
            <person name="Abratt V."/>
            <person name="Lennard N."/>
            <person name="Duerden B."/>
            <person name="Poxton I."/>
            <person name="Harris B."/>
            <person name="Quail M.A."/>
            <person name="Barron A."/>
            <person name="Clarck L."/>
            <person name="Corton C."/>
            <person name="Doggett J."/>
            <person name="Holden M.T.G."/>
            <person name="Larke N."/>
            <person name="Line A."/>
            <person name="Lord A."/>
            <person name="Norbertczak H."/>
            <person name="Ormond D."/>
            <person name="Price C."/>
            <person name="Rabbinowitsch E."/>
            <person name="Woodward J."/>
            <person name="Barrel B.G."/>
            <person name="Parkhill J."/>
        </authorList>
    </citation>
    <scope>NUCLEOTIDE SEQUENCE [LARGE SCALE GENOMIC DNA]</scope>
    <source>
        <strain evidence="3">ATCC 25285 / DSM 2151 / CCUG 4856 / JCM 11019 / LMG 10263 / NCTC 9343 / Onslow / VPI 2553 / EN-2</strain>
    </source>
</reference>
<dbReference type="AlphaFoldDB" id="Q5LEM9"/>
<organism evidence="2 3">
    <name type="scientific">Bacteroides fragilis (strain ATCC 25285 / DSM 2151 / CCUG 4856 / JCM 11019 / LMG 10263 / NCTC 9343 / Onslow / VPI 2553 / EN-2)</name>
    <dbReference type="NCBI Taxonomy" id="272559"/>
    <lineage>
        <taxon>Bacteria</taxon>
        <taxon>Pseudomonadati</taxon>
        <taxon>Bacteroidota</taxon>
        <taxon>Bacteroidia</taxon>
        <taxon>Bacteroidales</taxon>
        <taxon>Bacteroidaceae</taxon>
        <taxon>Bacteroides</taxon>
    </lineage>
</organism>
<dbReference type="Proteomes" id="UP000006731">
    <property type="component" value="Chromosome"/>
</dbReference>
<dbReference type="InterPro" id="IPR031919">
    <property type="entry name" value="Fucosidase_C"/>
</dbReference>
<proteinExistence type="predicted"/>
<evidence type="ECO:0000313" key="3">
    <source>
        <dbReference type="Proteomes" id="UP000006731"/>
    </source>
</evidence>
<name>Q5LEM9_BACFN</name>
<dbReference type="Pfam" id="PF16757">
    <property type="entry name" value="Fucosidase_C"/>
    <property type="match status" value="1"/>
</dbReference>
<evidence type="ECO:0000313" key="2">
    <source>
        <dbReference type="EMBL" id="CAH07422.1"/>
    </source>
</evidence>
<protein>
    <recommendedName>
        <fullName evidence="1">Alpha-L-fucosidase C-terminal domain-containing protein</fullName>
    </recommendedName>
</protein>
<evidence type="ECO:0000259" key="1">
    <source>
        <dbReference type="Pfam" id="PF16757"/>
    </source>
</evidence>
<dbReference type="BioCyc" id="BFRA272559:G1GHZ-1764-MONOMER"/>
<dbReference type="InterPro" id="IPR013780">
    <property type="entry name" value="Glyco_hydro_b"/>
</dbReference>
<dbReference type="EMBL" id="CR626927">
    <property type="protein sequence ID" value="CAH07422.1"/>
    <property type="molecule type" value="Genomic_DNA"/>
</dbReference>
<dbReference type="eggNOG" id="COG3669">
    <property type="taxonomic scope" value="Bacteria"/>
</dbReference>
<dbReference type="HOGENOM" id="CLU_2033402_0_0_10"/>
<dbReference type="PaxDb" id="272559-BF9343_1641"/>
<feature type="domain" description="Alpha-L-fucosidase C-terminal" evidence="1">
    <location>
        <begin position="45"/>
        <end position="117"/>
    </location>
</feature>
<dbReference type="KEGG" id="bfs:BF9343_1641"/>
<dbReference type="CAZy" id="GH29">
    <property type="family name" value="Glycoside Hydrolase Family 29"/>
</dbReference>
<gene>
    <name evidence="2" type="ORF">BF9343_1641</name>
</gene>
<sequence length="121" mass="14251">MHQFQEQSEAMQRNPHSYQIATGYRTFYSLSLIYQPITKKRLFLIKKGNNVYAILPRYPKNKIVLKDIQTTGRTKITLLGSDKKVQWKQKGNDIEVIMPLLYVDELPCDYAWVLKLEKISE</sequence>
<accession>Q5LEM9</accession>
<keyword evidence="3" id="KW-1185">Reference proteome</keyword>
<dbReference type="Gene3D" id="2.60.40.1180">
    <property type="entry name" value="Golgi alpha-mannosidase II"/>
    <property type="match status" value="1"/>
</dbReference>